<sequence length="109" mass="11625">MGVENSLLVSSSHVHAEFLDNYTFSLQLQTEINGAEETNSQPPQSQSTPEAPASSFRREAPAFSSRCEAPASSSRRGNSKGKRKSAFEFIESALSIAESIVTIATAGDS</sequence>
<organism evidence="2 3">
    <name type="scientific">Quillaja saponaria</name>
    <name type="common">Soap bark tree</name>
    <dbReference type="NCBI Taxonomy" id="32244"/>
    <lineage>
        <taxon>Eukaryota</taxon>
        <taxon>Viridiplantae</taxon>
        <taxon>Streptophyta</taxon>
        <taxon>Embryophyta</taxon>
        <taxon>Tracheophyta</taxon>
        <taxon>Spermatophyta</taxon>
        <taxon>Magnoliopsida</taxon>
        <taxon>eudicotyledons</taxon>
        <taxon>Gunneridae</taxon>
        <taxon>Pentapetalae</taxon>
        <taxon>rosids</taxon>
        <taxon>fabids</taxon>
        <taxon>Fabales</taxon>
        <taxon>Quillajaceae</taxon>
        <taxon>Quillaja</taxon>
    </lineage>
</organism>
<dbReference type="Proteomes" id="UP001163823">
    <property type="component" value="Chromosome 2"/>
</dbReference>
<evidence type="ECO:0000313" key="2">
    <source>
        <dbReference type="EMBL" id="KAJ7979779.1"/>
    </source>
</evidence>
<evidence type="ECO:0000313" key="3">
    <source>
        <dbReference type="Proteomes" id="UP001163823"/>
    </source>
</evidence>
<evidence type="ECO:0000256" key="1">
    <source>
        <dbReference type="SAM" id="MobiDB-lite"/>
    </source>
</evidence>
<gene>
    <name evidence="2" type="ORF">O6P43_003141</name>
</gene>
<dbReference type="KEGG" id="qsa:O6P43_003141"/>
<feature type="region of interest" description="Disordered" evidence="1">
    <location>
        <begin position="30"/>
        <end position="83"/>
    </location>
</feature>
<reference evidence="2" key="1">
    <citation type="journal article" date="2023" name="Science">
        <title>Elucidation of the pathway for biosynthesis of saponin adjuvants from the soapbark tree.</title>
        <authorList>
            <person name="Reed J."/>
            <person name="Orme A."/>
            <person name="El-Demerdash A."/>
            <person name="Owen C."/>
            <person name="Martin L.B.B."/>
            <person name="Misra R.C."/>
            <person name="Kikuchi S."/>
            <person name="Rejzek M."/>
            <person name="Martin A.C."/>
            <person name="Harkess A."/>
            <person name="Leebens-Mack J."/>
            <person name="Louveau T."/>
            <person name="Stephenson M.J."/>
            <person name="Osbourn A."/>
        </authorList>
    </citation>
    <scope>NUCLEOTIDE SEQUENCE</scope>
    <source>
        <strain evidence="2">S10</strain>
    </source>
</reference>
<dbReference type="AlphaFoldDB" id="A0AAD7VLG2"/>
<keyword evidence="3" id="KW-1185">Reference proteome</keyword>
<comment type="caution">
    <text evidence="2">The sequence shown here is derived from an EMBL/GenBank/DDBJ whole genome shotgun (WGS) entry which is preliminary data.</text>
</comment>
<proteinExistence type="predicted"/>
<protein>
    <submittedName>
        <fullName evidence="2">Uncharacterized protein</fullName>
    </submittedName>
</protein>
<feature type="compositionally biased region" description="Polar residues" evidence="1">
    <location>
        <begin position="30"/>
        <end position="49"/>
    </location>
</feature>
<accession>A0AAD7VLG2</accession>
<dbReference type="EMBL" id="JARAOO010000002">
    <property type="protein sequence ID" value="KAJ7979779.1"/>
    <property type="molecule type" value="Genomic_DNA"/>
</dbReference>
<name>A0AAD7VLG2_QUISA</name>